<protein>
    <submittedName>
        <fullName evidence="1">Uncharacterized protein</fullName>
    </submittedName>
</protein>
<dbReference type="AlphaFoldDB" id="A0A1D8GFK7"/>
<accession>A0A1D8GFK7</accession>
<evidence type="ECO:0000313" key="1">
    <source>
        <dbReference type="EMBL" id="AOT69675.1"/>
    </source>
</evidence>
<reference evidence="1 2" key="1">
    <citation type="submission" date="2016-09" db="EMBL/GenBank/DDBJ databases">
        <title>Genomic analysis reveals versatility of anaerobic energy metabolism of Geosporobacter ferrireducens IRF9 of phylum Firmicutes.</title>
        <authorList>
            <person name="Kim S.-J."/>
        </authorList>
    </citation>
    <scope>NUCLEOTIDE SEQUENCE [LARGE SCALE GENOMIC DNA]</scope>
    <source>
        <strain evidence="1 2">IRF9</strain>
    </source>
</reference>
<gene>
    <name evidence="1" type="ORF">Gferi_08835</name>
</gene>
<dbReference type="KEGG" id="gfe:Gferi_08835"/>
<name>A0A1D8GFK7_9FIRM</name>
<proteinExistence type="predicted"/>
<keyword evidence="2" id="KW-1185">Reference proteome</keyword>
<dbReference type="Proteomes" id="UP000095743">
    <property type="component" value="Chromosome"/>
</dbReference>
<sequence length="59" mass="6933">MYSAIKGLLEAIADDAQIHGAGIFWWPSFIGHYPFLYSETYYLVDQDHWMKDWVNVKPP</sequence>
<evidence type="ECO:0000313" key="2">
    <source>
        <dbReference type="Proteomes" id="UP000095743"/>
    </source>
</evidence>
<dbReference type="EMBL" id="CP017269">
    <property type="protein sequence ID" value="AOT69675.1"/>
    <property type="molecule type" value="Genomic_DNA"/>
</dbReference>
<dbReference type="RefSeq" id="WP_069975618.1">
    <property type="nucleotide sequence ID" value="NZ_VENK01000006.1"/>
</dbReference>
<organism evidence="1 2">
    <name type="scientific">Geosporobacter ferrireducens</name>
    <dbReference type="NCBI Taxonomy" id="1424294"/>
    <lineage>
        <taxon>Bacteria</taxon>
        <taxon>Bacillati</taxon>
        <taxon>Bacillota</taxon>
        <taxon>Clostridia</taxon>
        <taxon>Peptostreptococcales</taxon>
        <taxon>Thermotaleaceae</taxon>
        <taxon>Geosporobacter</taxon>
    </lineage>
</organism>